<accession>A0A0F9J1P1</accession>
<dbReference type="AlphaFoldDB" id="A0A0F9J1P1"/>
<sequence length="94" mass="10902">MIASIRGFWRFLKESLELTREKNNAPDIKVGCRFTASDGIEYTAHQITHYEDVTLVFFKPAEPDAVDFIRIGGTEYPVVLDETLAPDEWRLKRR</sequence>
<protein>
    <submittedName>
        <fullName evidence="1">Uncharacterized protein</fullName>
    </submittedName>
</protein>
<dbReference type="EMBL" id="LAZR01019278">
    <property type="protein sequence ID" value="KKL93122.1"/>
    <property type="molecule type" value="Genomic_DNA"/>
</dbReference>
<reference evidence="1" key="1">
    <citation type="journal article" date="2015" name="Nature">
        <title>Complex archaea that bridge the gap between prokaryotes and eukaryotes.</title>
        <authorList>
            <person name="Spang A."/>
            <person name="Saw J.H."/>
            <person name="Jorgensen S.L."/>
            <person name="Zaremba-Niedzwiedzka K."/>
            <person name="Martijn J."/>
            <person name="Lind A.E."/>
            <person name="van Eijk R."/>
            <person name="Schleper C."/>
            <person name="Guy L."/>
            <person name="Ettema T.J."/>
        </authorList>
    </citation>
    <scope>NUCLEOTIDE SEQUENCE</scope>
</reference>
<evidence type="ECO:0000313" key="1">
    <source>
        <dbReference type="EMBL" id="KKL93122.1"/>
    </source>
</evidence>
<comment type="caution">
    <text evidence="1">The sequence shown here is derived from an EMBL/GenBank/DDBJ whole genome shotgun (WGS) entry which is preliminary data.</text>
</comment>
<name>A0A0F9J1P1_9ZZZZ</name>
<organism evidence="1">
    <name type="scientific">marine sediment metagenome</name>
    <dbReference type="NCBI Taxonomy" id="412755"/>
    <lineage>
        <taxon>unclassified sequences</taxon>
        <taxon>metagenomes</taxon>
        <taxon>ecological metagenomes</taxon>
    </lineage>
</organism>
<gene>
    <name evidence="1" type="ORF">LCGC14_1877830</name>
</gene>
<proteinExistence type="predicted"/>